<protein>
    <submittedName>
        <fullName evidence="2">Uncharacterized protein</fullName>
    </submittedName>
</protein>
<comment type="caution">
    <text evidence="2">The sequence shown here is derived from an EMBL/GenBank/DDBJ whole genome shotgun (WGS) entry which is preliminary data.</text>
</comment>
<organism evidence="2 3">
    <name type="scientific">Microdochium trichocladiopsis</name>
    <dbReference type="NCBI Taxonomy" id="1682393"/>
    <lineage>
        <taxon>Eukaryota</taxon>
        <taxon>Fungi</taxon>
        <taxon>Dikarya</taxon>
        <taxon>Ascomycota</taxon>
        <taxon>Pezizomycotina</taxon>
        <taxon>Sordariomycetes</taxon>
        <taxon>Xylariomycetidae</taxon>
        <taxon>Xylariales</taxon>
        <taxon>Microdochiaceae</taxon>
        <taxon>Microdochium</taxon>
    </lineage>
</organism>
<dbReference type="EMBL" id="JAGTJQ010000008">
    <property type="protein sequence ID" value="KAH7026577.1"/>
    <property type="molecule type" value="Genomic_DNA"/>
</dbReference>
<evidence type="ECO:0000256" key="1">
    <source>
        <dbReference type="SAM" id="MobiDB-lite"/>
    </source>
</evidence>
<reference evidence="2" key="1">
    <citation type="journal article" date="2021" name="Nat. Commun.">
        <title>Genetic determinants of endophytism in the Arabidopsis root mycobiome.</title>
        <authorList>
            <person name="Mesny F."/>
            <person name="Miyauchi S."/>
            <person name="Thiergart T."/>
            <person name="Pickel B."/>
            <person name="Atanasova L."/>
            <person name="Karlsson M."/>
            <person name="Huettel B."/>
            <person name="Barry K.W."/>
            <person name="Haridas S."/>
            <person name="Chen C."/>
            <person name="Bauer D."/>
            <person name="Andreopoulos W."/>
            <person name="Pangilinan J."/>
            <person name="LaButti K."/>
            <person name="Riley R."/>
            <person name="Lipzen A."/>
            <person name="Clum A."/>
            <person name="Drula E."/>
            <person name="Henrissat B."/>
            <person name="Kohler A."/>
            <person name="Grigoriev I.V."/>
            <person name="Martin F.M."/>
            <person name="Hacquard S."/>
        </authorList>
    </citation>
    <scope>NUCLEOTIDE SEQUENCE</scope>
    <source>
        <strain evidence="2">MPI-CAGE-CH-0230</strain>
    </source>
</reference>
<gene>
    <name evidence="2" type="ORF">B0I36DRAFT_352415</name>
</gene>
<keyword evidence="3" id="KW-1185">Reference proteome</keyword>
<feature type="region of interest" description="Disordered" evidence="1">
    <location>
        <begin position="1"/>
        <end position="35"/>
    </location>
</feature>
<dbReference type="AlphaFoldDB" id="A0A9P9BR59"/>
<dbReference type="OrthoDB" id="10577207at2759"/>
<sequence length="278" mass="29895">MPIPTSGVPKPAETPALEDPFVDTEPANPGRPEVRMNGNSLLMLVITPNTRITVPGTNGETASTIRMQEYCQNASRGLGSFSLPRGSIINVLDETTGSYANIRPTAVAQRLLTTHAVPGANGPGAIEISAVDMAAIKAASVDAPANPLYFEDFVALNGQFFAGYTLPSDKVVNTANLQSIVIDGTAVVFHIVVAFTYFPHILDASFASQLAGEYDATTVAILLLGFYHNDHKHSLAADVVDKAQLRKLYKFWLELNPQLEMTLVDAVWDSFDEVVFSA</sequence>
<proteinExistence type="predicted"/>
<name>A0A9P9BR59_9PEZI</name>
<accession>A0A9P9BR59</accession>
<dbReference type="Proteomes" id="UP000756346">
    <property type="component" value="Unassembled WGS sequence"/>
</dbReference>
<evidence type="ECO:0000313" key="3">
    <source>
        <dbReference type="Proteomes" id="UP000756346"/>
    </source>
</evidence>
<dbReference type="RefSeq" id="XP_046009794.1">
    <property type="nucleotide sequence ID" value="XM_046157106.1"/>
</dbReference>
<evidence type="ECO:0000313" key="2">
    <source>
        <dbReference type="EMBL" id="KAH7026577.1"/>
    </source>
</evidence>
<dbReference type="GeneID" id="70186652"/>